<dbReference type="EMBL" id="JACIDM010000001">
    <property type="protein sequence ID" value="MBB4082185.1"/>
    <property type="molecule type" value="Genomic_DNA"/>
</dbReference>
<feature type="compositionally biased region" description="Acidic residues" evidence="1">
    <location>
        <begin position="661"/>
        <end position="672"/>
    </location>
</feature>
<keyword evidence="3" id="KW-1185">Reference proteome</keyword>
<evidence type="ECO:0000313" key="2">
    <source>
        <dbReference type="EMBL" id="MBB4082185.1"/>
    </source>
</evidence>
<feature type="compositionally biased region" description="Basic and acidic residues" evidence="1">
    <location>
        <begin position="116"/>
        <end position="130"/>
    </location>
</feature>
<evidence type="ECO:0000256" key="1">
    <source>
        <dbReference type="SAM" id="MobiDB-lite"/>
    </source>
</evidence>
<comment type="caution">
    <text evidence="2">The sequence shown here is derived from an EMBL/GenBank/DDBJ whole genome shotgun (WGS) entry which is preliminary data.</text>
</comment>
<proteinExistence type="predicted"/>
<protein>
    <submittedName>
        <fullName evidence="2">Uncharacterized protein</fullName>
    </submittedName>
</protein>
<organism evidence="2 3">
    <name type="scientific">Brevundimonas lenta</name>
    <dbReference type="NCBI Taxonomy" id="424796"/>
    <lineage>
        <taxon>Bacteria</taxon>
        <taxon>Pseudomonadati</taxon>
        <taxon>Pseudomonadota</taxon>
        <taxon>Alphaproteobacteria</taxon>
        <taxon>Caulobacterales</taxon>
        <taxon>Caulobacteraceae</taxon>
        <taxon>Brevundimonas</taxon>
    </lineage>
</organism>
<dbReference type="RefSeq" id="WP_183203291.1">
    <property type="nucleotide sequence ID" value="NZ_BAAAER010000004.1"/>
</dbReference>
<sequence length="672" mass="73335">MSNSNDHVLPRPVEALPEYAHSKSRNALMERLINAFALSEASARAISNAVVDPSEVRKAIGEPDDPDVERISVPGGTLFGIRTAVWSRRCMPDPRNPRTLPWRRHPFAVDPGSGGEDSKFRPLPEPRPLDEGAPQGAELAVDVENRDHLTWASQQAASFVLAENDWRRSIASQGVMEAVWLVATTYIHADGTSPVTSLTTAEGSSRTTAVHDILQVRSSDVPYDEEDTKFRAHIKRLNEQFERGEHDANATVALRCERIPALILVGFLPHTGGTTGFPTAVKSFVALRHVDPPKPWGEGPENESLADEVLDEMYRRHLISKAQKEYFAGSCTRDEARAAHLPDDPVLRAAQIVDLLANDDARFVEAIRVAVTSQSTRKHITTKLTNDLATALILRAVSDEPAKVDQIRRYLRFAFGKPVHKANWAATGRTTEALVNAAVSEVRAAIGSGDTDEPGPATVELAVRAAYPLVVTQRLSASRGSTSGLPDRRTPGEVIDAMRRSVHGVVQLGQALQDYSEGRESLRAVDDAGTIRTREDGSAIALNDVYLRNEYPPPGKAKAVDSGDTPTDRYNAAVAALSGAIEALDGAFHALCNVTGHDGSPLVESKGVEPRLTEEWRSILRRTDEELVVWARSYRKAYGTRPEPAQPDVDDEYDANPSLEDVWEGEDPEAAG</sequence>
<reference evidence="2 3" key="1">
    <citation type="submission" date="2020-08" db="EMBL/GenBank/DDBJ databases">
        <title>Genomic Encyclopedia of Type Strains, Phase IV (KMG-IV): sequencing the most valuable type-strain genomes for metagenomic binning, comparative biology and taxonomic classification.</title>
        <authorList>
            <person name="Goeker M."/>
        </authorList>
    </citation>
    <scope>NUCLEOTIDE SEQUENCE [LARGE SCALE GENOMIC DNA]</scope>
    <source>
        <strain evidence="2 3">DSM 23960</strain>
    </source>
</reference>
<feature type="region of interest" description="Disordered" evidence="1">
    <location>
        <begin position="638"/>
        <end position="672"/>
    </location>
</feature>
<gene>
    <name evidence="2" type="ORF">GGR12_001024</name>
</gene>
<dbReference type="Proteomes" id="UP000529946">
    <property type="component" value="Unassembled WGS sequence"/>
</dbReference>
<evidence type="ECO:0000313" key="3">
    <source>
        <dbReference type="Proteomes" id="UP000529946"/>
    </source>
</evidence>
<name>A0A7W6NNB6_9CAUL</name>
<accession>A0A7W6NNB6</accession>
<dbReference type="AlphaFoldDB" id="A0A7W6NNB6"/>
<feature type="region of interest" description="Disordered" evidence="1">
    <location>
        <begin position="93"/>
        <end position="133"/>
    </location>
</feature>